<dbReference type="OMA" id="CNIVHRR"/>
<dbReference type="GO" id="GO:0048511">
    <property type="term" value="P:rhythmic process"/>
    <property type="evidence" value="ECO:0007669"/>
    <property type="project" value="UniProtKB-KW"/>
</dbReference>
<sequence>MDGGEFSGVKDVNVYESDGEEAEENDTEAWETVSKYILEVQSVLDQNRVLIQQVNENHQSKLPDNLVKNVALIRDINSNISKVSRLYSNLSVDFCNIVHRRRALASSESTKNRGDNTGSNRS</sequence>
<proteinExistence type="inferred from homology"/>
<reference evidence="7 8" key="1">
    <citation type="journal article" date="2014" name="Nat. Genet.">
        <title>Genome sequence of the hot pepper provides insights into the evolution of pungency in Capsicum species.</title>
        <authorList>
            <person name="Kim S."/>
            <person name="Park M."/>
            <person name="Yeom S.I."/>
            <person name="Kim Y.M."/>
            <person name="Lee J.M."/>
            <person name="Lee H.A."/>
            <person name="Seo E."/>
            <person name="Choi J."/>
            <person name="Cheong K."/>
            <person name="Kim K.T."/>
            <person name="Jung K."/>
            <person name="Lee G.W."/>
            <person name="Oh S.K."/>
            <person name="Bae C."/>
            <person name="Kim S.B."/>
            <person name="Lee H.Y."/>
            <person name="Kim S.Y."/>
            <person name="Kim M.S."/>
            <person name="Kang B.C."/>
            <person name="Jo Y.D."/>
            <person name="Yang H.B."/>
            <person name="Jeong H.J."/>
            <person name="Kang W.H."/>
            <person name="Kwon J.K."/>
            <person name="Shin C."/>
            <person name="Lim J.Y."/>
            <person name="Park J.H."/>
            <person name="Huh J.H."/>
            <person name="Kim J.S."/>
            <person name="Kim B.D."/>
            <person name="Cohen O."/>
            <person name="Paran I."/>
            <person name="Suh M.C."/>
            <person name="Lee S.B."/>
            <person name="Kim Y.K."/>
            <person name="Shin Y."/>
            <person name="Noh S.J."/>
            <person name="Park J."/>
            <person name="Seo Y.S."/>
            <person name="Kwon S.Y."/>
            <person name="Kim H.A."/>
            <person name="Park J.M."/>
            <person name="Kim H.J."/>
            <person name="Choi S.B."/>
            <person name="Bosland P.W."/>
            <person name="Reeves G."/>
            <person name="Jo S.H."/>
            <person name="Lee B.W."/>
            <person name="Cho H.T."/>
            <person name="Choi H.S."/>
            <person name="Lee M.S."/>
            <person name="Yu Y."/>
            <person name="Do Choi Y."/>
            <person name="Park B.S."/>
            <person name="van Deynze A."/>
            <person name="Ashrafi H."/>
            <person name="Hill T."/>
            <person name="Kim W.T."/>
            <person name="Pai H.S."/>
            <person name="Ahn H.K."/>
            <person name="Yeam I."/>
            <person name="Giovannoni J.J."/>
            <person name="Rose J.K."/>
            <person name="Sorensen I."/>
            <person name="Lee S.J."/>
            <person name="Kim R.W."/>
            <person name="Choi I.Y."/>
            <person name="Choi B.S."/>
            <person name="Lim J.S."/>
            <person name="Lee Y.H."/>
            <person name="Choi D."/>
        </authorList>
    </citation>
    <scope>NUCLEOTIDE SEQUENCE [LARGE SCALE GENOMIC DNA]</scope>
    <source>
        <strain evidence="8">cv. CM334</strain>
    </source>
</reference>
<dbReference type="PANTHER" id="PTHR33469:SF40">
    <property type="entry name" value="PROTEIN EARLY FLOWERING 4-LIKE"/>
    <property type="match status" value="1"/>
</dbReference>
<evidence type="ECO:0000256" key="4">
    <source>
        <dbReference type="ARBA" id="ARBA00023242"/>
    </source>
</evidence>
<dbReference type="PANTHER" id="PTHR33469">
    <property type="entry name" value="PROTEIN ELF4-LIKE 4"/>
    <property type="match status" value="1"/>
</dbReference>
<evidence type="ECO:0000313" key="8">
    <source>
        <dbReference type="Proteomes" id="UP000222542"/>
    </source>
</evidence>
<feature type="region of interest" description="Disordered" evidence="5">
    <location>
        <begin position="103"/>
        <end position="122"/>
    </location>
</feature>
<evidence type="ECO:0000256" key="3">
    <source>
        <dbReference type="ARBA" id="ARBA00023108"/>
    </source>
</evidence>
<evidence type="ECO:0000259" key="6">
    <source>
        <dbReference type="Pfam" id="PF07011"/>
    </source>
</evidence>
<dbReference type="InterPro" id="IPR009741">
    <property type="entry name" value="EARLY_FLOWERING_4_dom"/>
</dbReference>
<organism evidence="7 8">
    <name type="scientific">Capsicum annuum</name>
    <name type="common">Capsicum pepper</name>
    <dbReference type="NCBI Taxonomy" id="4072"/>
    <lineage>
        <taxon>Eukaryota</taxon>
        <taxon>Viridiplantae</taxon>
        <taxon>Streptophyta</taxon>
        <taxon>Embryophyta</taxon>
        <taxon>Tracheophyta</taxon>
        <taxon>Spermatophyta</taxon>
        <taxon>Magnoliopsida</taxon>
        <taxon>eudicotyledons</taxon>
        <taxon>Gunneridae</taxon>
        <taxon>Pentapetalae</taxon>
        <taxon>asterids</taxon>
        <taxon>lamiids</taxon>
        <taxon>Solanales</taxon>
        <taxon>Solanaceae</taxon>
        <taxon>Solanoideae</taxon>
        <taxon>Capsiceae</taxon>
        <taxon>Capsicum</taxon>
    </lineage>
</organism>
<accession>A0A1U8H2K6</accession>
<dbReference type="InterPro" id="IPR040462">
    <property type="entry name" value="EARLY_FLOWERING_4"/>
</dbReference>
<dbReference type="Pfam" id="PF07011">
    <property type="entry name" value="Elf4"/>
    <property type="match status" value="1"/>
</dbReference>
<dbReference type="Gramene" id="PHT80279">
    <property type="protein sequence ID" value="PHT80279"/>
    <property type="gene ID" value="T459_18331"/>
</dbReference>
<dbReference type="OrthoDB" id="1895690at2759"/>
<keyword evidence="4" id="KW-0539">Nucleus</keyword>
<evidence type="ECO:0000256" key="2">
    <source>
        <dbReference type="ARBA" id="ARBA00009514"/>
    </source>
</evidence>
<dbReference type="GO" id="GO:0005634">
    <property type="term" value="C:nucleus"/>
    <property type="evidence" value="ECO:0000318"/>
    <property type="project" value="GO_Central"/>
</dbReference>
<dbReference type="AlphaFoldDB" id="A0A1U8H2K6"/>
<evidence type="ECO:0000256" key="5">
    <source>
        <dbReference type="SAM" id="MobiDB-lite"/>
    </source>
</evidence>
<feature type="compositionally biased region" description="Acidic residues" evidence="5">
    <location>
        <begin position="17"/>
        <end position="28"/>
    </location>
</feature>
<comment type="subcellular location">
    <subcellularLocation>
        <location evidence="1">Nucleus</location>
    </subcellularLocation>
</comment>
<dbReference type="KEGG" id="cann:107875474"/>
<protein>
    <submittedName>
        <fullName evidence="7">Protein EARLY FLOWERING 4</fullName>
    </submittedName>
</protein>
<evidence type="ECO:0000256" key="1">
    <source>
        <dbReference type="ARBA" id="ARBA00004123"/>
    </source>
</evidence>
<dbReference type="GO" id="GO:0009649">
    <property type="term" value="P:entrainment of circadian clock"/>
    <property type="evidence" value="ECO:0000318"/>
    <property type="project" value="GO_Central"/>
</dbReference>
<dbReference type="GO" id="GO:0042753">
    <property type="term" value="P:positive regulation of circadian rhythm"/>
    <property type="evidence" value="ECO:0007669"/>
    <property type="project" value="EnsemblPlants"/>
</dbReference>
<dbReference type="EMBL" id="AYRZ02000006">
    <property type="protein sequence ID" value="PHT80279.1"/>
    <property type="molecule type" value="Genomic_DNA"/>
</dbReference>
<feature type="region of interest" description="Disordered" evidence="5">
    <location>
        <begin position="1"/>
        <end position="28"/>
    </location>
</feature>
<keyword evidence="3" id="KW-0090">Biological rhythms</keyword>
<feature type="domain" description="Protein EARLY FLOWERING 4" evidence="6">
    <location>
        <begin position="25"/>
        <end position="103"/>
    </location>
</feature>
<dbReference type="Proteomes" id="UP000222542">
    <property type="component" value="Unassembled WGS sequence"/>
</dbReference>
<evidence type="ECO:0000313" key="7">
    <source>
        <dbReference type="EMBL" id="PHT80279.1"/>
    </source>
</evidence>
<name>A0A1U8H2K6_CAPAN</name>
<gene>
    <name evidence="7" type="ORF">T459_18331</name>
</gene>
<reference evidence="7 8" key="2">
    <citation type="journal article" date="2017" name="Genome Biol.">
        <title>New reference genome sequences of hot pepper reveal the massive evolution of plant disease-resistance genes by retroduplication.</title>
        <authorList>
            <person name="Kim S."/>
            <person name="Park J."/>
            <person name="Yeom S.I."/>
            <person name="Kim Y.M."/>
            <person name="Seo E."/>
            <person name="Kim K.T."/>
            <person name="Kim M.S."/>
            <person name="Lee J.M."/>
            <person name="Cheong K."/>
            <person name="Shin H.S."/>
            <person name="Kim S.B."/>
            <person name="Han K."/>
            <person name="Lee J."/>
            <person name="Park M."/>
            <person name="Lee H.A."/>
            <person name="Lee H.Y."/>
            <person name="Lee Y."/>
            <person name="Oh S."/>
            <person name="Lee J.H."/>
            <person name="Choi E."/>
            <person name="Choi E."/>
            <person name="Lee S.E."/>
            <person name="Jeon J."/>
            <person name="Kim H."/>
            <person name="Choi G."/>
            <person name="Song H."/>
            <person name="Lee J."/>
            <person name="Lee S.C."/>
            <person name="Kwon J.K."/>
            <person name="Lee H.Y."/>
            <person name="Koo N."/>
            <person name="Hong Y."/>
            <person name="Kim R.W."/>
            <person name="Kang W.H."/>
            <person name="Huh J.H."/>
            <person name="Kang B.C."/>
            <person name="Yang T.J."/>
            <person name="Lee Y.H."/>
            <person name="Bennetzen J.L."/>
            <person name="Choi D."/>
        </authorList>
    </citation>
    <scope>NUCLEOTIDE SEQUENCE [LARGE SCALE GENOMIC DNA]</scope>
    <source>
        <strain evidence="8">cv. CM334</strain>
    </source>
</reference>
<dbReference type="STRING" id="4072.A0A1U8H2K6"/>
<keyword evidence="8" id="KW-1185">Reference proteome</keyword>
<comment type="similarity">
    <text evidence="2">Belongs to the EARLY FLOWERING 4 family.</text>
</comment>
<dbReference type="SMR" id="A0A1U8H2K6"/>
<comment type="caution">
    <text evidence="7">The sequence shown here is derived from an EMBL/GenBank/DDBJ whole genome shotgun (WGS) entry which is preliminary data.</text>
</comment>